<dbReference type="RefSeq" id="WP_210757308.1">
    <property type="nucleotide sequence ID" value="NZ_CP060139.1"/>
</dbReference>
<reference evidence="2 3" key="1">
    <citation type="submission" date="2020-08" db="EMBL/GenBank/DDBJ databases">
        <title>Croceimicrobium hydrocarbonivorans gen. nov., sp. nov., a novel marine bacterium isolated from a bacterial consortium that degrades polyethylene terephthalate.</title>
        <authorList>
            <person name="Liu R."/>
        </authorList>
    </citation>
    <scope>NUCLEOTIDE SEQUENCE [LARGE SCALE GENOMIC DNA]</scope>
    <source>
        <strain evidence="2 3">A20-9</strain>
    </source>
</reference>
<dbReference type="EMBL" id="CP060139">
    <property type="protein sequence ID" value="QNR22741.1"/>
    <property type="molecule type" value="Genomic_DNA"/>
</dbReference>
<dbReference type="KEGG" id="chyd:H4K34_10140"/>
<keyword evidence="3" id="KW-1185">Reference proteome</keyword>
<evidence type="ECO:0000313" key="2">
    <source>
        <dbReference type="EMBL" id="QNR22741.1"/>
    </source>
</evidence>
<feature type="chain" id="PRO_5028986645" evidence="1">
    <location>
        <begin position="23"/>
        <end position="271"/>
    </location>
</feature>
<feature type="signal peptide" evidence="1">
    <location>
        <begin position="1"/>
        <end position="22"/>
    </location>
</feature>
<sequence>MKAKILSLLCTLCIAIPSWATAIVCSPDGDYCKQVKYVSMGPYSDWETACCHNVNIPNGHNCIDDCNVAKKENSLNPSPELSISNAFVLFKQGYRAWALEKGEAKAFPAPKGITVEVLREYLPLAREIFIQNPEIHKALFEFNEDIEVVIARPEDDSQLEEEIVFQNWEQLFREKKGLEPDSEVLEAAIRVYPNPVKIGEMLQVEIRVPISLDRVRILNSRGEEVQVIKDCKMNENTLNLAVRSDLKAGYYYLEIQDFAGRKYQRQVLLEN</sequence>
<keyword evidence="1" id="KW-0732">Signal</keyword>
<protein>
    <submittedName>
        <fullName evidence="2">T9SS type A sorting domain-containing protein</fullName>
    </submittedName>
</protein>
<name>A0A7H0VAJ3_9FLAO</name>
<dbReference type="Proteomes" id="UP000516305">
    <property type="component" value="Chromosome"/>
</dbReference>
<evidence type="ECO:0000256" key="1">
    <source>
        <dbReference type="SAM" id="SignalP"/>
    </source>
</evidence>
<organism evidence="2 3">
    <name type="scientific">Croceimicrobium hydrocarbonivorans</name>
    <dbReference type="NCBI Taxonomy" id="2761580"/>
    <lineage>
        <taxon>Bacteria</taxon>
        <taxon>Pseudomonadati</taxon>
        <taxon>Bacteroidota</taxon>
        <taxon>Flavobacteriia</taxon>
        <taxon>Flavobacteriales</taxon>
        <taxon>Owenweeksiaceae</taxon>
        <taxon>Croceimicrobium</taxon>
    </lineage>
</organism>
<evidence type="ECO:0000313" key="3">
    <source>
        <dbReference type="Proteomes" id="UP000516305"/>
    </source>
</evidence>
<gene>
    <name evidence="2" type="ORF">H4K34_10140</name>
</gene>
<dbReference type="AlphaFoldDB" id="A0A7H0VAJ3"/>
<accession>A0A7H0VAJ3</accession>
<proteinExistence type="predicted"/>